<feature type="chain" id="PRO_5022059904" description="Secreted protein" evidence="1">
    <location>
        <begin position="25"/>
        <end position="156"/>
    </location>
</feature>
<dbReference type="Proteomes" id="UP000315750">
    <property type="component" value="Chromosome"/>
</dbReference>
<organism evidence="2 3">
    <name type="scientific">Aeoliella mucimassa</name>
    <dbReference type="NCBI Taxonomy" id="2527972"/>
    <lineage>
        <taxon>Bacteria</taxon>
        <taxon>Pseudomonadati</taxon>
        <taxon>Planctomycetota</taxon>
        <taxon>Planctomycetia</taxon>
        <taxon>Pirellulales</taxon>
        <taxon>Lacipirellulaceae</taxon>
        <taxon>Aeoliella</taxon>
    </lineage>
</organism>
<feature type="signal peptide" evidence="1">
    <location>
        <begin position="1"/>
        <end position="24"/>
    </location>
</feature>
<evidence type="ECO:0008006" key="4">
    <source>
        <dbReference type="Google" id="ProtNLM"/>
    </source>
</evidence>
<evidence type="ECO:0000313" key="3">
    <source>
        <dbReference type="Proteomes" id="UP000315750"/>
    </source>
</evidence>
<evidence type="ECO:0000256" key="1">
    <source>
        <dbReference type="SAM" id="SignalP"/>
    </source>
</evidence>
<keyword evidence="3" id="KW-1185">Reference proteome</keyword>
<evidence type="ECO:0000313" key="2">
    <source>
        <dbReference type="EMBL" id="QDU54738.1"/>
    </source>
</evidence>
<gene>
    <name evidence="2" type="ORF">Pan181_09210</name>
</gene>
<reference evidence="2 3" key="1">
    <citation type="submission" date="2019-02" db="EMBL/GenBank/DDBJ databases">
        <title>Deep-cultivation of Planctomycetes and their phenomic and genomic characterization uncovers novel biology.</title>
        <authorList>
            <person name="Wiegand S."/>
            <person name="Jogler M."/>
            <person name="Boedeker C."/>
            <person name="Pinto D."/>
            <person name="Vollmers J."/>
            <person name="Rivas-Marin E."/>
            <person name="Kohn T."/>
            <person name="Peeters S.H."/>
            <person name="Heuer A."/>
            <person name="Rast P."/>
            <person name="Oberbeckmann S."/>
            <person name="Bunk B."/>
            <person name="Jeske O."/>
            <person name="Meyerdierks A."/>
            <person name="Storesund J.E."/>
            <person name="Kallscheuer N."/>
            <person name="Luecker S."/>
            <person name="Lage O.M."/>
            <person name="Pohl T."/>
            <person name="Merkel B.J."/>
            <person name="Hornburger P."/>
            <person name="Mueller R.-W."/>
            <person name="Bruemmer F."/>
            <person name="Labrenz M."/>
            <person name="Spormann A.M."/>
            <person name="Op den Camp H."/>
            <person name="Overmann J."/>
            <person name="Amann R."/>
            <person name="Jetten M.S.M."/>
            <person name="Mascher T."/>
            <person name="Medema M.H."/>
            <person name="Devos D.P."/>
            <person name="Kaster A.-K."/>
            <person name="Ovreas L."/>
            <person name="Rohde M."/>
            <person name="Galperin M.Y."/>
            <person name="Jogler C."/>
        </authorList>
    </citation>
    <scope>NUCLEOTIDE SEQUENCE [LARGE SCALE GENOMIC DNA]</scope>
    <source>
        <strain evidence="2 3">Pan181</strain>
    </source>
</reference>
<protein>
    <recommendedName>
        <fullName evidence="4">Secreted protein</fullName>
    </recommendedName>
</protein>
<dbReference type="RefSeq" id="WP_145245674.1">
    <property type="nucleotide sequence ID" value="NZ_CP036278.1"/>
</dbReference>
<name>A0A518AJ23_9BACT</name>
<dbReference type="OrthoDB" id="289755at2"/>
<proteinExistence type="predicted"/>
<keyword evidence="1" id="KW-0732">Signal</keyword>
<dbReference type="AlphaFoldDB" id="A0A518AJ23"/>
<dbReference type="KEGG" id="amuc:Pan181_09210"/>
<accession>A0A518AJ23</accession>
<sequence precursor="true">MTIAKLCRPLMVCLLFGVATHASAGNCYKVLVDPGTRHTNGIPMATSEPLRGPSVSWNCNPDRLGYCGGRYYVPCVDSLRPSRVWAAAHGNLTPPQHTYNWNANLMCPPCDQESSFDGIEPAGFSQLGELPNNMMMPGGAGRGSAGAVAPPAGFGP</sequence>
<dbReference type="EMBL" id="CP036278">
    <property type="protein sequence ID" value="QDU54738.1"/>
    <property type="molecule type" value="Genomic_DNA"/>
</dbReference>